<feature type="region of interest" description="Disordered" evidence="1">
    <location>
        <begin position="354"/>
        <end position="373"/>
    </location>
</feature>
<protein>
    <submittedName>
        <fullName evidence="2">Uncharacterized protein</fullName>
    </submittedName>
</protein>
<feature type="compositionally biased region" description="Basic and acidic residues" evidence="1">
    <location>
        <begin position="116"/>
        <end position="137"/>
    </location>
</feature>
<feature type="compositionally biased region" description="Gly residues" evidence="1">
    <location>
        <begin position="290"/>
        <end position="303"/>
    </location>
</feature>
<evidence type="ECO:0000256" key="1">
    <source>
        <dbReference type="SAM" id="MobiDB-lite"/>
    </source>
</evidence>
<feature type="compositionally biased region" description="Basic and acidic residues" evidence="1">
    <location>
        <begin position="732"/>
        <end position="767"/>
    </location>
</feature>
<feature type="compositionally biased region" description="Acidic residues" evidence="1">
    <location>
        <begin position="697"/>
        <end position="713"/>
    </location>
</feature>
<proteinExistence type="predicted"/>
<feature type="region of interest" description="Disordered" evidence="1">
    <location>
        <begin position="627"/>
        <end position="777"/>
    </location>
</feature>
<sequence length="788" mass="84212">MQISCRLDNRLDCGGSSRGPQHAIITDVDGVPFCLECALSELSSGEIAASRCLSLLSDVGKALRYSSTGTQQTLPLSGGDSPSPSPSLLLWLFRDSLFLQTAVGILGGRLKPGPEGNREGEWNRGGREGGENGERGLRVPRGLGGDVRALREVGNLPGVATQGGVSNVWQQRREKLYHTAAGQSTKEQHGSRFALPLKRKRGVSAEGVSREGEPQMAVQQTEGRTAERPTALSQQPDPLAALLELFHGLFVSCLRAVVACPSSSSSGNVRDPQGVAGGRWGPVSVQQRGGKAGVGRETGGGTRGALTDGLEEEEVEEICGSALLSIFAELDGLLISLEEDRQQERQQQAKEQKVAAGCVQRQGQKGGREARAGRERGLDRLLALLADMLTVGGKAKRPGAPLTASRGVRDWTSFGGGKLRGGRSGVRELSGGWQDKQERQASDNLYAKKRGEVPTSSSSTNRTEWNSCWGPPSSLNDFLSWVEDVEAKTESGGCGVEGGAGSRLDGCSEGRSGFPFTRLVLEDPRCCEALREIGAAVGSSARGREMIARICRVLLMPPPVGLDPGTSTEVAAVGGVLQSCSSGLAALLAASPPHSPLATFLMGLYDCCARLRIPTVPLAPPQLHRAAVTSPPLQPKRGLRGPSVLVQEETAPMSDGPRSRSRGAAPKGRPAQPQGRPKGLGQQSRSRKDPKRVLDFFDSESEEEEEDGEEERENENVEMINRTQQHMQTMDQGEKRKDGRFGEEEADLERQEREGQGDREAGKERQQEGQPLLLGCLCPVEILSTLGR</sequence>
<name>A0A0G4HLM9_9ALVE</name>
<organism evidence="2">
    <name type="scientific">Chromera velia CCMP2878</name>
    <dbReference type="NCBI Taxonomy" id="1169474"/>
    <lineage>
        <taxon>Eukaryota</taxon>
        <taxon>Sar</taxon>
        <taxon>Alveolata</taxon>
        <taxon>Colpodellida</taxon>
        <taxon>Chromeraceae</taxon>
        <taxon>Chromera</taxon>
    </lineage>
</organism>
<gene>
    <name evidence="2" type="ORF">Cvel_28833</name>
</gene>
<dbReference type="AlphaFoldDB" id="A0A0G4HLM9"/>
<dbReference type="EMBL" id="CDMZ01003083">
    <property type="protein sequence ID" value="CEM45034.1"/>
    <property type="molecule type" value="Genomic_DNA"/>
</dbReference>
<feature type="compositionally biased region" description="Polar residues" evidence="1">
    <location>
        <begin position="721"/>
        <end position="731"/>
    </location>
</feature>
<feature type="region of interest" description="Disordered" evidence="1">
    <location>
        <begin position="110"/>
        <end position="142"/>
    </location>
</feature>
<feature type="region of interest" description="Disordered" evidence="1">
    <location>
        <begin position="264"/>
        <end position="306"/>
    </location>
</feature>
<reference evidence="2" key="1">
    <citation type="submission" date="2014-11" db="EMBL/GenBank/DDBJ databases">
        <authorList>
            <person name="Otto D Thomas"/>
            <person name="Naeem Raeece"/>
        </authorList>
    </citation>
    <scope>NUCLEOTIDE SEQUENCE</scope>
</reference>
<feature type="region of interest" description="Disordered" evidence="1">
    <location>
        <begin position="422"/>
        <end position="465"/>
    </location>
</feature>
<evidence type="ECO:0000313" key="2">
    <source>
        <dbReference type="EMBL" id="CEM45034.1"/>
    </source>
</evidence>
<feature type="region of interest" description="Disordered" evidence="1">
    <location>
        <begin position="201"/>
        <end position="230"/>
    </location>
</feature>
<dbReference type="VEuPathDB" id="CryptoDB:Cvel_28833"/>
<accession>A0A0G4HLM9</accession>
<feature type="compositionally biased region" description="Polar residues" evidence="1">
    <location>
        <begin position="454"/>
        <end position="465"/>
    </location>
</feature>